<proteinExistence type="predicted"/>
<dbReference type="InterPro" id="IPR036732">
    <property type="entry name" value="AFP_Neu5c_C_sf"/>
</dbReference>
<dbReference type="Pfam" id="PF03102">
    <property type="entry name" value="NeuB"/>
    <property type="match status" value="1"/>
</dbReference>
<dbReference type="SUPFAM" id="SSF51269">
    <property type="entry name" value="AFP III-like domain"/>
    <property type="match status" value="1"/>
</dbReference>
<dbReference type="Pfam" id="PF08666">
    <property type="entry name" value="SAF"/>
    <property type="match status" value="1"/>
</dbReference>
<evidence type="ECO:0000313" key="3">
    <source>
        <dbReference type="Proteomes" id="UP000178302"/>
    </source>
</evidence>
<name>A0A1G2LQH6_9BACT</name>
<dbReference type="InterPro" id="IPR013132">
    <property type="entry name" value="PseI/NeuA/B-like_N"/>
</dbReference>
<dbReference type="SMART" id="SM00858">
    <property type="entry name" value="SAF"/>
    <property type="match status" value="1"/>
</dbReference>
<dbReference type="InterPro" id="IPR006190">
    <property type="entry name" value="SAF_AFP_Neu5Ac"/>
</dbReference>
<gene>
    <name evidence="2" type="ORF">A2909_00885</name>
</gene>
<evidence type="ECO:0000313" key="2">
    <source>
        <dbReference type="EMBL" id="OHA13823.1"/>
    </source>
</evidence>
<dbReference type="InterPro" id="IPR057736">
    <property type="entry name" value="SAF_PseI/NeuA/NeuB"/>
</dbReference>
<organism evidence="2 3">
    <name type="scientific">Candidatus Tagabacteria bacterium RIFCSPLOWO2_01_FULL_39_11</name>
    <dbReference type="NCBI Taxonomy" id="1802295"/>
    <lineage>
        <taxon>Bacteria</taxon>
        <taxon>Candidatus Tagaibacteriota</taxon>
    </lineage>
</organism>
<dbReference type="InterPro" id="IPR051690">
    <property type="entry name" value="PseI-like"/>
</dbReference>
<dbReference type="GO" id="GO:0047444">
    <property type="term" value="F:N-acylneuraminate-9-phosphate synthase activity"/>
    <property type="evidence" value="ECO:0007669"/>
    <property type="project" value="TreeGrafter"/>
</dbReference>
<accession>A0A1G2LQH6</accession>
<protein>
    <recommendedName>
        <fullName evidence="1">AFP-like domain-containing protein</fullName>
    </recommendedName>
</protein>
<dbReference type="PROSITE" id="PS50844">
    <property type="entry name" value="AFP_LIKE"/>
    <property type="match status" value="1"/>
</dbReference>
<dbReference type="Proteomes" id="UP000178302">
    <property type="component" value="Unassembled WGS sequence"/>
</dbReference>
<dbReference type="CDD" id="cd11615">
    <property type="entry name" value="SAF_NeuB_like"/>
    <property type="match status" value="1"/>
</dbReference>
<dbReference type="Gene3D" id="3.20.20.70">
    <property type="entry name" value="Aldolase class I"/>
    <property type="match status" value="1"/>
</dbReference>
<dbReference type="PANTHER" id="PTHR42966">
    <property type="entry name" value="N-ACETYLNEURAMINATE SYNTHASE"/>
    <property type="match status" value="1"/>
</dbReference>
<dbReference type="EMBL" id="MHQZ01000023">
    <property type="protein sequence ID" value="OHA13823.1"/>
    <property type="molecule type" value="Genomic_DNA"/>
</dbReference>
<dbReference type="Gene3D" id="3.90.1210.10">
    <property type="entry name" value="Antifreeze-like/N-acetylneuraminic acid synthase C-terminal domain"/>
    <property type="match status" value="1"/>
</dbReference>
<dbReference type="AlphaFoldDB" id="A0A1G2LQH6"/>
<dbReference type="InterPro" id="IPR013785">
    <property type="entry name" value="Aldolase_TIM"/>
</dbReference>
<evidence type="ECO:0000259" key="1">
    <source>
        <dbReference type="PROSITE" id="PS50844"/>
    </source>
</evidence>
<dbReference type="PANTHER" id="PTHR42966:SF1">
    <property type="entry name" value="SIALIC ACID SYNTHASE"/>
    <property type="match status" value="1"/>
</dbReference>
<dbReference type="GO" id="GO:0016051">
    <property type="term" value="P:carbohydrate biosynthetic process"/>
    <property type="evidence" value="ECO:0007669"/>
    <property type="project" value="InterPro"/>
</dbReference>
<reference evidence="2 3" key="1">
    <citation type="journal article" date="2016" name="Nat. Commun.">
        <title>Thousands of microbial genomes shed light on interconnected biogeochemical processes in an aquifer system.</title>
        <authorList>
            <person name="Anantharaman K."/>
            <person name="Brown C.T."/>
            <person name="Hug L.A."/>
            <person name="Sharon I."/>
            <person name="Castelle C.J."/>
            <person name="Probst A.J."/>
            <person name="Thomas B.C."/>
            <person name="Singh A."/>
            <person name="Wilkins M.J."/>
            <person name="Karaoz U."/>
            <person name="Brodie E.L."/>
            <person name="Williams K.H."/>
            <person name="Hubbard S.S."/>
            <person name="Banfield J.F."/>
        </authorList>
    </citation>
    <scope>NUCLEOTIDE SEQUENCE [LARGE SCALE GENOMIC DNA]</scope>
</reference>
<comment type="caution">
    <text evidence="2">The sequence shown here is derived from an EMBL/GenBank/DDBJ whole genome shotgun (WGS) entry which is preliminary data.</text>
</comment>
<sequence>MFKKDSVFIIAEAGINHNGDFETAKKLITAAKQCGADAVKFQAFKAEELIIEEAQKAEHVKGGQSFFEMLRSWELSDDDYVKLADFAKKEGIIFFASVFGKRSIAMLEKIGVPLFKIASCDLNNHFLLKEVAKTKKPVVISVGLGDMKEIKEAVRIFKNRKKDLGILHCVSLYPPKVEELNLQRIGVLKKAFPEHVIGYSDHSLDIFVPVVAVALGAKIIEKHFTLDKNMPGPDQPSSANPAEFKKMTEQIRFFEKAINPNEKNIAPGEREREMRKAFRRSLVVNIKIQKGVKITEAMLGVKRPGTGIPSSEITKVLGKKTKRDLAKNTILQYSDLI</sequence>
<dbReference type="SUPFAM" id="SSF51569">
    <property type="entry name" value="Aldolase"/>
    <property type="match status" value="1"/>
</dbReference>
<dbReference type="InterPro" id="IPR013974">
    <property type="entry name" value="SAF"/>
</dbReference>
<feature type="domain" description="AFP-like" evidence="1">
    <location>
        <begin position="281"/>
        <end position="337"/>
    </location>
</feature>